<dbReference type="Pfam" id="PF14331">
    <property type="entry name" value="IcmF-related_N"/>
    <property type="match status" value="1"/>
</dbReference>
<dbReference type="SUPFAM" id="SSF52540">
    <property type="entry name" value="P-loop containing nucleoside triphosphate hydrolases"/>
    <property type="match status" value="1"/>
</dbReference>
<evidence type="ECO:0000256" key="1">
    <source>
        <dbReference type="SAM" id="Coils"/>
    </source>
</evidence>
<keyword evidence="2" id="KW-0812">Transmembrane</keyword>
<feature type="coiled-coil region" evidence="1">
    <location>
        <begin position="543"/>
        <end position="570"/>
    </location>
</feature>
<feature type="transmembrane region" description="Helical" evidence="2">
    <location>
        <begin position="12"/>
        <end position="31"/>
    </location>
</feature>
<comment type="caution">
    <text evidence="4">The sequence shown here is derived from an EMBL/GenBank/DDBJ whole genome shotgun (WGS) entry which is preliminary data.</text>
</comment>
<proteinExistence type="predicted"/>
<protein>
    <submittedName>
        <fullName evidence="4">Type VI secretion system protein ImpL</fullName>
    </submittedName>
</protein>
<feature type="domain" description="Type VI secretion system component TssM1 N-terminal" evidence="3">
    <location>
        <begin position="178"/>
        <end position="422"/>
    </location>
</feature>
<dbReference type="RefSeq" id="WP_135871604.1">
    <property type="nucleotide sequence ID" value="NZ_SRSC01000003.1"/>
</dbReference>
<dbReference type="InterPro" id="IPR025743">
    <property type="entry name" value="TssM1_N"/>
</dbReference>
<dbReference type="InterPro" id="IPR053156">
    <property type="entry name" value="T6SS_TssM-like"/>
</dbReference>
<feature type="transmembrane region" description="Helical" evidence="2">
    <location>
        <begin position="417"/>
        <end position="439"/>
    </location>
</feature>
<dbReference type="PANTHER" id="PTHR36153:SF1">
    <property type="entry name" value="TYPE VI SECRETION SYSTEM COMPONENT TSSM1"/>
    <property type="match status" value="1"/>
</dbReference>
<dbReference type="Proteomes" id="UP000306416">
    <property type="component" value="Unassembled WGS sequence"/>
</dbReference>
<dbReference type="EMBL" id="SRSC01000003">
    <property type="protein sequence ID" value="TGU71747.1"/>
    <property type="molecule type" value="Genomic_DNA"/>
</dbReference>
<evidence type="ECO:0000313" key="5">
    <source>
        <dbReference type="Proteomes" id="UP000306416"/>
    </source>
</evidence>
<evidence type="ECO:0000313" key="4">
    <source>
        <dbReference type="EMBL" id="TGU71747.1"/>
    </source>
</evidence>
<reference evidence="4 5" key="1">
    <citation type="submission" date="2019-04" db="EMBL/GenBank/DDBJ databases">
        <title>Geobacter oryzae sp. nov., ferric-reducing bacteria isolated from paddy soil.</title>
        <authorList>
            <person name="Xu Z."/>
            <person name="Masuda Y."/>
            <person name="Itoh H."/>
            <person name="Senoo K."/>
        </authorList>
    </citation>
    <scope>NUCLEOTIDE SEQUENCE [LARGE SCALE GENOMIC DNA]</scope>
    <source>
        <strain evidence="4 5">Red111</strain>
    </source>
</reference>
<evidence type="ECO:0000259" key="3">
    <source>
        <dbReference type="Pfam" id="PF14331"/>
    </source>
</evidence>
<keyword evidence="1" id="KW-0175">Coiled coil</keyword>
<dbReference type="InterPro" id="IPR027417">
    <property type="entry name" value="P-loop_NTPase"/>
</dbReference>
<feature type="transmembrane region" description="Helical" evidence="2">
    <location>
        <begin position="37"/>
        <end position="55"/>
    </location>
</feature>
<organism evidence="4 5">
    <name type="scientific">Geomonas terrae</name>
    <dbReference type="NCBI Taxonomy" id="2562681"/>
    <lineage>
        <taxon>Bacteria</taxon>
        <taxon>Pseudomonadati</taxon>
        <taxon>Thermodesulfobacteriota</taxon>
        <taxon>Desulfuromonadia</taxon>
        <taxon>Geobacterales</taxon>
        <taxon>Geobacteraceae</taxon>
        <taxon>Geomonas</taxon>
    </lineage>
</organism>
<accession>A0A4S1CE90</accession>
<dbReference type="CDD" id="cd00882">
    <property type="entry name" value="Ras_like_GTPase"/>
    <property type="match status" value="1"/>
</dbReference>
<keyword evidence="2" id="KW-0472">Membrane</keyword>
<evidence type="ECO:0000256" key="2">
    <source>
        <dbReference type="SAM" id="Phobius"/>
    </source>
</evidence>
<keyword evidence="2" id="KW-1133">Transmembrane helix</keyword>
<dbReference type="AlphaFoldDB" id="A0A4S1CE90"/>
<sequence>MYTLLNCCKYLLFIAALLPMAVIVLVMFPVLTWPWRIGILMPFIALFLWGMLEAIRRVLLKKSEEAPKEPPHTLPGELTQAGRDRLWELQQNWRSAIGVLKSSNLKQEGNPLHVLPWYLVIGESGSGKTSAVRGAHLFSPFAEAQGEEAATANCTWHFYDQGIVVDTAGRYAVPLDTADREEWLAFLALLKKYRRAEAVNGVIITVAADKLAAGAGDDLEDQGRELRCRLDEMIRLLGITFPVYLLITRCDLIDGMSEFCGQLPAASLLQPMGLAKLNPGEEPSAFADRLMVTLDERLRALRLLLLQGGSASGWNGRRLLFPDRLRGLRSVLDIFMRAAFASNHYQETPRLRGIYLCSARHCADGALPSAASDAQGGDSGGRQGLFLHDFFEKVLPRDRGLWAPSARSAKWRHTSDNLVLACCLFFGVSLCLLLTGSFMKNLAVLRSAAPLAVTAPQLRGEPAADSAVLERMRSAIVEVEQENRGWWVPRFGLTRSLDAEQTLKSLYCRGFRDHILNGADAGLVAAVTSLSPNTPDEVVGTCIIHLCRRCNLLKERLESEEDETADVTSQRPPLAWPQGVAPPDAEKLYLAYVAWRTDQTGITHERQWLQQLLKQATAARNNDFSWLLDYVNREEAGEALSLKEFWHGSRTTAGEPGIMPVFTRRGSERLRLLLDEICAAYPDAGGLDAMRTDFLHRHRLASFQAWQDFAVSLPLGEQRLLAPGEWQSTAAVMAGEQGPYFSFMRRALNEIEPLGNEALPSWVTELYRFQALRSAGPAGVASFPGQVSRVAGAMGRSGDKISGFSGNSEGVNLAKEYLNAVAQVAPVAKSRALAHKMALQAFTDASETGKSPLFQAADAAQKLNRLLMQGGDDDTFYRLLFGPITFYGTYIRMETACVLQSQWEQTVLKEVQGSAGAQTLQYLLGKDGPVWKYVGDYANPFIGWSPARGYYPKSALGGSIPFRPEFYSFLARGGKVKLASVVPPPKAVYQVTIKGLPTDANAEARVKPQGTRLELNCATGSQVISNMNYPVSKPFIWTPEACGDVVFQIEVGDTVLTRRYPGSDGFAAFLRDFPGGRHTFRPCDFPHEKAALERMGIRFIRVNYRLFGADGIAPPKEDSLPARVPARIAECWD</sequence>
<dbReference type="PANTHER" id="PTHR36153">
    <property type="entry name" value="INNER MEMBRANE PROTEIN-RELATED"/>
    <property type="match status" value="1"/>
</dbReference>
<gene>
    <name evidence="4" type="ORF">E4633_13635</name>
</gene>
<name>A0A4S1CE90_9BACT</name>
<keyword evidence="5" id="KW-1185">Reference proteome</keyword>